<feature type="domain" description="Thioesterase" evidence="2">
    <location>
        <begin position="8"/>
        <end position="233"/>
    </location>
</feature>
<dbReference type="EMBL" id="FRBT01000001">
    <property type="protein sequence ID" value="SHL04185.1"/>
    <property type="molecule type" value="Genomic_DNA"/>
</dbReference>
<comment type="similarity">
    <text evidence="1">Belongs to the thioesterase family.</text>
</comment>
<accession>A0A1M6XEE3</accession>
<dbReference type="STRING" id="946677.SAMN05444484_101102"/>
<evidence type="ECO:0000256" key="1">
    <source>
        <dbReference type="ARBA" id="ARBA00007169"/>
    </source>
</evidence>
<dbReference type="InterPro" id="IPR029058">
    <property type="entry name" value="AB_hydrolase_fold"/>
</dbReference>
<dbReference type="AlphaFoldDB" id="A0A1M6XEE3"/>
<dbReference type="Pfam" id="PF00975">
    <property type="entry name" value="Thioesterase"/>
    <property type="match status" value="1"/>
</dbReference>
<proteinExistence type="inferred from homology"/>
<evidence type="ECO:0000259" key="2">
    <source>
        <dbReference type="Pfam" id="PF00975"/>
    </source>
</evidence>
<evidence type="ECO:0000313" key="3">
    <source>
        <dbReference type="EMBL" id="SHL04185.1"/>
    </source>
</evidence>
<dbReference type="PANTHER" id="PTHR11487:SF0">
    <property type="entry name" value="S-ACYL FATTY ACID SYNTHASE THIOESTERASE, MEDIUM CHAIN"/>
    <property type="match status" value="1"/>
</dbReference>
<evidence type="ECO:0000313" key="4">
    <source>
        <dbReference type="Proteomes" id="UP000184028"/>
    </source>
</evidence>
<dbReference type="Gene3D" id="3.40.50.1820">
    <property type="entry name" value="alpha/beta hydrolase"/>
    <property type="match status" value="1"/>
</dbReference>
<dbReference type="InterPro" id="IPR012223">
    <property type="entry name" value="TEII"/>
</dbReference>
<dbReference type="InterPro" id="IPR001031">
    <property type="entry name" value="Thioesterase"/>
</dbReference>
<organism evidence="3 4">
    <name type="scientific">Flavobacterium chilense</name>
    <dbReference type="NCBI Taxonomy" id="946677"/>
    <lineage>
        <taxon>Bacteria</taxon>
        <taxon>Pseudomonadati</taxon>
        <taxon>Bacteroidota</taxon>
        <taxon>Flavobacteriia</taxon>
        <taxon>Flavobacteriales</taxon>
        <taxon>Flavobacteriaceae</taxon>
        <taxon>Flavobacterium</taxon>
    </lineage>
</organism>
<gene>
    <name evidence="3" type="ORF">SAMN05444484_101102</name>
</gene>
<dbReference type="Proteomes" id="UP000184028">
    <property type="component" value="Unassembled WGS sequence"/>
</dbReference>
<protein>
    <submittedName>
        <fullName evidence="3">Surfactin synthase thioesterase subunit</fullName>
    </submittedName>
</protein>
<dbReference type="GO" id="GO:0008610">
    <property type="term" value="P:lipid biosynthetic process"/>
    <property type="evidence" value="ECO:0007669"/>
    <property type="project" value="TreeGrafter"/>
</dbReference>
<reference evidence="4" key="1">
    <citation type="submission" date="2016-11" db="EMBL/GenBank/DDBJ databases">
        <authorList>
            <person name="Varghese N."/>
            <person name="Submissions S."/>
        </authorList>
    </citation>
    <scope>NUCLEOTIDE SEQUENCE [LARGE SCALE GENOMIC DNA]</scope>
    <source>
        <strain evidence="4">DSM 24724</strain>
    </source>
</reference>
<sequence length="239" mass="27663">MNNTMKYQLFLLHFAGGSTYSFDFIKKHINSDIEFIPLELPGRGKRCNEKLLKTKRETILDYFNQIKALRNDKPYIIYGHSMGATLGLSVVEKMENSNDAPSALIVSGNPGPGVYKEDKTIRYLLDDIEFKIVLKELGGIPDEVLDNDELYEFFSPIIRADFETLENDNFSEKGIVINTPLYAMMGDEEETSDRIENWKNFTNDDFQYKILKGNHFFIYEHTAELVKVFEHYSDNLIVK</sequence>
<dbReference type="SUPFAM" id="SSF53474">
    <property type="entry name" value="alpha/beta-Hydrolases"/>
    <property type="match status" value="1"/>
</dbReference>
<dbReference type="PANTHER" id="PTHR11487">
    <property type="entry name" value="THIOESTERASE"/>
    <property type="match status" value="1"/>
</dbReference>
<name>A0A1M6XEE3_9FLAO</name>
<keyword evidence="4" id="KW-1185">Reference proteome</keyword>